<dbReference type="GO" id="GO:0042734">
    <property type="term" value="C:presynaptic membrane"/>
    <property type="evidence" value="ECO:0007669"/>
    <property type="project" value="TreeGrafter"/>
</dbReference>
<dbReference type="SMART" id="SM00228">
    <property type="entry name" value="PDZ"/>
    <property type="match status" value="1"/>
</dbReference>
<name>A0A0R3SIE4_HYMDI</name>
<evidence type="ECO:0000259" key="4">
    <source>
        <dbReference type="PROSITE" id="PS50004"/>
    </source>
</evidence>
<feature type="region of interest" description="Disordered" evidence="3">
    <location>
        <begin position="832"/>
        <end position="859"/>
    </location>
</feature>
<protein>
    <submittedName>
        <fullName evidence="8">C2 domain-containing protein</fullName>
    </submittedName>
</protein>
<reference evidence="8" key="1">
    <citation type="submission" date="2017-02" db="UniProtKB">
        <authorList>
            <consortium name="WormBaseParasite"/>
        </authorList>
    </citation>
    <scope>IDENTIFICATION</scope>
</reference>
<feature type="region of interest" description="Disordered" evidence="3">
    <location>
        <begin position="72"/>
        <end position="152"/>
    </location>
</feature>
<dbReference type="Pfam" id="PF00168">
    <property type="entry name" value="C2"/>
    <property type="match status" value="2"/>
</dbReference>
<dbReference type="EMBL" id="UYSG01001930">
    <property type="protein sequence ID" value="VDL53990.1"/>
    <property type="molecule type" value="Genomic_DNA"/>
</dbReference>
<gene>
    <name evidence="6" type="ORF">HDID_LOCUS4707</name>
</gene>
<feature type="compositionally biased region" description="Basic and acidic residues" evidence="3">
    <location>
        <begin position="1"/>
        <end position="10"/>
    </location>
</feature>
<dbReference type="PANTHER" id="PTHR12157">
    <property type="entry name" value="REGULATING SYNAPTIC MEMBRANE EXOCYTOSIS PROTEIN"/>
    <property type="match status" value="1"/>
</dbReference>
<dbReference type="InterPro" id="IPR039032">
    <property type="entry name" value="Rim-like"/>
</dbReference>
<feature type="region of interest" description="Disordered" evidence="3">
    <location>
        <begin position="725"/>
        <end position="781"/>
    </location>
</feature>
<evidence type="ECO:0000313" key="6">
    <source>
        <dbReference type="EMBL" id="VDL53990.1"/>
    </source>
</evidence>
<evidence type="ECO:0000256" key="3">
    <source>
        <dbReference type="SAM" id="MobiDB-lite"/>
    </source>
</evidence>
<reference evidence="6 7" key="2">
    <citation type="submission" date="2018-11" db="EMBL/GenBank/DDBJ databases">
        <authorList>
            <consortium name="Pathogen Informatics"/>
        </authorList>
    </citation>
    <scope>NUCLEOTIDE SEQUENCE [LARGE SCALE GENOMIC DNA]</scope>
</reference>
<keyword evidence="1" id="KW-0770">Synapse</keyword>
<feature type="region of interest" description="Disordered" evidence="3">
    <location>
        <begin position="594"/>
        <end position="712"/>
    </location>
</feature>
<dbReference type="SUPFAM" id="SSF49562">
    <property type="entry name" value="C2 domain (Calcium/lipid-binding domain, CaLB)"/>
    <property type="match status" value="2"/>
</dbReference>
<dbReference type="SUPFAM" id="SSF50156">
    <property type="entry name" value="PDZ domain-like"/>
    <property type="match status" value="1"/>
</dbReference>
<dbReference type="GO" id="GO:0050806">
    <property type="term" value="P:positive regulation of synaptic transmission"/>
    <property type="evidence" value="ECO:0007669"/>
    <property type="project" value="TreeGrafter"/>
</dbReference>
<sequence>HRSVSEEERVWSQYQPTPSSHTHPLSQHHGRQPPANYYSSHSHPHHHTMRQQSYSTAGVSTTMAPRYLQQHSSHYPPSITYNQLPPPPQFRHSTGPPLGGRANRRGFGEEGSWTHPSFPPPLRMERHAFRPSDGGGGGASTTSCGSAEGSPRTGFQAAYLQRSVGGGQMDPGSVSEPCQSEAFLRGDHHKSLTAEGRMYQHSFDVDRPVSSRSVFWSPSQDGESLVGQVYLRKSRASGEIGLLSSFGLKLVIGKRVPSDMVGTFVSSVKEGSVADLMGELQTGDEILEWNGHNLRGLHQEEVSEILALSRNTDEVWLTVQRVLDPGEDTKFQDEEEEEYGCAVGRRDADPHLQLKLRYDEGKQELIVSVLAARDLPPQLNTQTWLCNSFCQITILPETSKYESRCTRVARNTNDPVWIHNFTFDNFVLSGKELEVAVIDYRQGRTALIGEVLINLQVADISGRAYWYPIPPPWDATDQDISSQVQSESGTFEPDDWSGEASERGMGHGQQRLTGRSDGRSLRNISPRSVPSQLSSAVRQRRQQMEWTIEMVLKANILSNILVYYAPNKSEEGPRFTLSEDDQSFLSDNSEASEFSSFSKLSLQSNRLRQRQRQRLNTGSTKLGPTGGARHLSPRMSRSRPDCRSPPQDLLAETGEEEGEDDQGGGIEPVRTDIDGGRRKSDRGRDERSALDDQLKSSSTEEKSASSSTPAGMSARIASSIASAPATDIGSSAGAPKSPTASSQSAAARKRRSSIGHRFSNVLGISKKNTTASGADKKTKASFQRSEEVLPAYIQTNEKATVSGGYKAPGIVAEGAGFGGIAASSAQSAGGVLGAQGGHHGSSLQHQLSTTLHSSGGSGRKDLALEMGEVHVGEFVEGLGPGQLVGRQVLGMPCLGEIQLSFFDRKGHLEVEVIRARGLQQKNTSKPLPTPYVKLHLLEGKQSVEKMRTTAPARRTLDPLFQQQFSFSNSYKDKILQVSVWGEYGRMDKKVFLGMCEIVLDDLNLRSIVFGWYKLFGMIAATAQHHKQVRRHTSSSGGGTSSNPSSSSAAKRHASKSRQPRDKS</sequence>
<dbReference type="PROSITE" id="PS50004">
    <property type="entry name" value="C2"/>
    <property type="match status" value="2"/>
</dbReference>
<dbReference type="GO" id="GO:0031267">
    <property type="term" value="F:small GTPase binding"/>
    <property type="evidence" value="ECO:0007669"/>
    <property type="project" value="InterPro"/>
</dbReference>
<dbReference type="AlphaFoldDB" id="A0A0R3SIE4"/>
<evidence type="ECO:0000313" key="8">
    <source>
        <dbReference type="WBParaSite" id="HDID_0000470901-mRNA-1"/>
    </source>
</evidence>
<evidence type="ECO:0000256" key="1">
    <source>
        <dbReference type="ARBA" id="ARBA00023018"/>
    </source>
</evidence>
<dbReference type="Pfam" id="PF17820">
    <property type="entry name" value="PDZ_6"/>
    <property type="match status" value="1"/>
</dbReference>
<dbReference type="GO" id="GO:0044325">
    <property type="term" value="F:transmembrane transporter binding"/>
    <property type="evidence" value="ECO:0007669"/>
    <property type="project" value="TreeGrafter"/>
</dbReference>
<feature type="compositionally biased region" description="Polar residues" evidence="3">
    <location>
        <begin position="478"/>
        <end position="489"/>
    </location>
</feature>
<organism evidence="8">
    <name type="scientific">Hymenolepis diminuta</name>
    <name type="common">Rat tapeworm</name>
    <dbReference type="NCBI Taxonomy" id="6216"/>
    <lineage>
        <taxon>Eukaryota</taxon>
        <taxon>Metazoa</taxon>
        <taxon>Spiralia</taxon>
        <taxon>Lophotrochozoa</taxon>
        <taxon>Platyhelminthes</taxon>
        <taxon>Cestoda</taxon>
        <taxon>Eucestoda</taxon>
        <taxon>Cyclophyllidea</taxon>
        <taxon>Hymenolepididae</taxon>
        <taxon>Hymenolepis</taxon>
    </lineage>
</organism>
<dbReference type="InterPro" id="IPR035892">
    <property type="entry name" value="C2_domain_sf"/>
</dbReference>
<feature type="domain" description="C2" evidence="4">
    <location>
        <begin position="348"/>
        <end position="474"/>
    </location>
</feature>
<dbReference type="WBParaSite" id="HDID_0000470901-mRNA-1">
    <property type="protein sequence ID" value="HDID_0000470901-mRNA-1"/>
    <property type="gene ID" value="HDID_0000470901"/>
</dbReference>
<dbReference type="CDD" id="cd04028">
    <property type="entry name" value="C2B_RIM1alpha"/>
    <property type="match status" value="1"/>
</dbReference>
<dbReference type="GO" id="GO:0048791">
    <property type="term" value="P:calcium ion-regulated exocytosis of neurotransmitter"/>
    <property type="evidence" value="ECO:0007669"/>
    <property type="project" value="TreeGrafter"/>
</dbReference>
<feature type="domain" description="C2" evidence="4">
    <location>
        <begin position="893"/>
        <end position="1012"/>
    </location>
</feature>
<feature type="compositionally biased region" description="Polar residues" evidence="3">
    <location>
        <begin position="522"/>
        <end position="536"/>
    </location>
</feature>
<feature type="compositionally biased region" description="Low complexity" evidence="3">
    <location>
        <begin position="140"/>
        <end position="150"/>
    </location>
</feature>
<dbReference type="Proteomes" id="UP000274504">
    <property type="component" value="Unassembled WGS sequence"/>
</dbReference>
<evidence type="ECO:0000256" key="2">
    <source>
        <dbReference type="ARBA" id="ARBA00034103"/>
    </source>
</evidence>
<dbReference type="Gene3D" id="2.30.42.10">
    <property type="match status" value="1"/>
</dbReference>
<feature type="compositionally biased region" description="Polar residues" evidence="3">
    <location>
        <begin position="842"/>
        <end position="852"/>
    </location>
</feature>
<feature type="compositionally biased region" description="Polar residues" evidence="3">
    <location>
        <begin position="72"/>
        <end position="83"/>
    </location>
</feature>
<feature type="domain" description="PDZ" evidence="5">
    <location>
        <begin position="228"/>
        <end position="306"/>
    </location>
</feature>
<feature type="compositionally biased region" description="Polar residues" evidence="3">
    <location>
        <begin position="12"/>
        <end position="25"/>
    </location>
</feature>
<feature type="compositionally biased region" description="Basic and acidic residues" evidence="3">
    <location>
        <begin position="669"/>
        <end position="703"/>
    </location>
</feature>
<dbReference type="GO" id="GO:0048167">
    <property type="term" value="P:regulation of synaptic plasticity"/>
    <property type="evidence" value="ECO:0007669"/>
    <property type="project" value="TreeGrafter"/>
</dbReference>
<evidence type="ECO:0000259" key="5">
    <source>
        <dbReference type="PROSITE" id="PS50106"/>
    </source>
</evidence>
<accession>A0A0R3SIE4</accession>
<proteinExistence type="predicted"/>
<dbReference type="FunFam" id="2.60.40.150:FF:000188">
    <property type="entry name" value="Uncharacterized protein, isoform D"/>
    <property type="match status" value="1"/>
</dbReference>
<comment type="subcellular location">
    <subcellularLocation>
        <location evidence="2">Synapse</location>
    </subcellularLocation>
</comment>
<dbReference type="SMART" id="SM00239">
    <property type="entry name" value="C2"/>
    <property type="match status" value="2"/>
</dbReference>
<dbReference type="GO" id="GO:0042391">
    <property type="term" value="P:regulation of membrane potential"/>
    <property type="evidence" value="ECO:0007669"/>
    <property type="project" value="TreeGrafter"/>
</dbReference>
<evidence type="ECO:0000313" key="7">
    <source>
        <dbReference type="Proteomes" id="UP000274504"/>
    </source>
</evidence>
<feature type="region of interest" description="Disordered" evidence="3">
    <location>
        <begin position="1026"/>
        <end position="1063"/>
    </location>
</feature>
<dbReference type="InterPro" id="IPR001478">
    <property type="entry name" value="PDZ"/>
</dbReference>
<dbReference type="GO" id="GO:0048788">
    <property type="term" value="C:cytoskeleton of presynaptic active zone"/>
    <property type="evidence" value="ECO:0007669"/>
    <property type="project" value="TreeGrafter"/>
</dbReference>
<dbReference type="PROSITE" id="PS50106">
    <property type="entry name" value="PDZ"/>
    <property type="match status" value="1"/>
</dbReference>
<dbReference type="InterPro" id="IPR036034">
    <property type="entry name" value="PDZ_sf"/>
</dbReference>
<dbReference type="InterPro" id="IPR041489">
    <property type="entry name" value="PDZ_6"/>
</dbReference>
<dbReference type="InterPro" id="IPR000008">
    <property type="entry name" value="C2_dom"/>
</dbReference>
<dbReference type="PANTHER" id="PTHR12157:SF21">
    <property type="entry name" value="RAB3 INTERACTING MOLECULE, ISOFORM F"/>
    <property type="match status" value="1"/>
</dbReference>
<dbReference type="STRING" id="6216.A0A0R3SIE4"/>
<feature type="region of interest" description="Disordered" evidence="3">
    <location>
        <begin position="477"/>
        <end position="536"/>
    </location>
</feature>
<feature type="compositionally biased region" description="Acidic residues" evidence="3">
    <location>
        <begin position="653"/>
        <end position="662"/>
    </location>
</feature>
<feature type="region of interest" description="Disordered" evidence="3">
    <location>
        <begin position="1"/>
        <end position="57"/>
    </location>
</feature>
<dbReference type="Gene3D" id="2.60.40.150">
    <property type="entry name" value="C2 domain"/>
    <property type="match status" value="2"/>
</dbReference>
<dbReference type="OrthoDB" id="420032at2759"/>